<dbReference type="AlphaFoldDB" id="A0A9W5LEA6"/>
<comment type="caution">
    <text evidence="1">The sequence shown here is derived from an EMBL/GenBank/DDBJ whole genome shotgun (WGS) entry which is preliminary data.</text>
</comment>
<gene>
    <name evidence="1" type="ORF">BSI_43630</name>
</gene>
<dbReference type="EMBL" id="AMXN01000013">
    <property type="protein sequence ID" value="ELS59128.1"/>
    <property type="molecule type" value="Genomic_DNA"/>
</dbReference>
<reference evidence="1 2" key="1">
    <citation type="journal article" date="2014" name="Syst. Appl. Microbiol.">
        <title>Genomic insights into the taxonomic status of the three subspecies of Bacillus subtilis.</title>
        <authorList>
            <person name="Yi H."/>
            <person name="Chun J."/>
            <person name="Cha C.J."/>
        </authorList>
    </citation>
    <scope>NUCLEOTIDE SEQUENCE [LARGE SCALE GENOMIC DNA]</scope>
    <source>
        <strain evidence="1 2">KCTC 13429</strain>
    </source>
</reference>
<accession>A0A9W5LEA6</accession>
<evidence type="ECO:0000313" key="2">
    <source>
        <dbReference type="Proteomes" id="UP000011182"/>
    </source>
</evidence>
<proteinExistence type="predicted"/>
<keyword evidence="2" id="KW-1185">Reference proteome</keyword>
<name>A0A9W5LEA6_9BACI</name>
<evidence type="ECO:0000313" key="1">
    <source>
        <dbReference type="EMBL" id="ELS59128.1"/>
    </source>
</evidence>
<dbReference type="Proteomes" id="UP000011182">
    <property type="component" value="Unassembled WGS sequence"/>
</dbReference>
<protein>
    <submittedName>
        <fullName evidence="1">Uncharacterized protein</fullName>
    </submittedName>
</protein>
<organism evidence="1 2">
    <name type="scientific">Bacillus inaquosorum KCTC 13429</name>
    <dbReference type="NCBI Taxonomy" id="1236548"/>
    <lineage>
        <taxon>Bacteria</taxon>
        <taxon>Bacillati</taxon>
        <taxon>Bacillota</taxon>
        <taxon>Bacilli</taxon>
        <taxon>Bacillales</taxon>
        <taxon>Bacillaceae</taxon>
        <taxon>Bacillus</taxon>
    </lineage>
</organism>
<sequence>MNTKKCAANNLFMFINSNFNKKVNGKAPSLPKKKAKVFPMHF</sequence>